<name>A0AAN8RSK9_9PEZI</name>
<accession>A0AAN8RSK9</accession>
<evidence type="ECO:0000256" key="1">
    <source>
        <dbReference type="SAM" id="Coils"/>
    </source>
</evidence>
<gene>
    <name evidence="3" type="ORF">TWF506_007205</name>
</gene>
<evidence type="ECO:0000256" key="2">
    <source>
        <dbReference type="SAM" id="MobiDB-lite"/>
    </source>
</evidence>
<feature type="coiled-coil region" evidence="1">
    <location>
        <begin position="170"/>
        <end position="197"/>
    </location>
</feature>
<evidence type="ECO:0000313" key="3">
    <source>
        <dbReference type="EMBL" id="KAK6514843.1"/>
    </source>
</evidence>
<reference evidence="3 4" key="1">
    <citation type="submission" date="2019-10" db="EMBL/GenBank/DDBJ databases">
        <authorList>
            <person name="Palmer J.M."/>
        </authorList>
    </citation>
    <scope>NUCLEOTIDE SEQUENCE [LARGE SCALE GENOMIC DNA]</scope>
    <source>
        <strain evidence="3 4">TWF506</strain>
    </source>
</reference>
<feature type="region of interest" description="Disordered" evidence="2">
    <location>
        <begin position="577"/>
        <end position="631"/>
    </location>
</feature>
<feature type="compositionally biased region" description="Polar residues" evidence="2">
    <location>
        <begin position="608"/>
        <end position="624"/>
    </location>
</feature>
<organism evidence="3 4">
    <name type="scientific">Arthrobotrys conoides</name>
    <dbReference type="NCBI Taxonomy" id="74498"/>
    <lineage>
        <taxon>Eukaryota</taxon>
        <taxon>Fungi</taxon>
        <taxon>Dikarya</taxon>
        <taxon>Ascomycota</taxon>
        <taxon>Pezizomycotina</taxon>
        <taxon>Orbiliomycetes</taxon>
        <taxon>Orbiliales</taxon>
        <taxon>Orbiliaceae</taxon>
        <taxon>Arthrobotrys</taxon>
    </lineage>
</organism>
<feature type="region of interest" description="Disordered" evidence="2">
    <location>
        <begin position="261"/>
        <end position="288"/>
    </location>
</feature>
<dbReference type="AlphaFoldDB" id="A0AAN8RSK9"/>
<protein>
    <submittedName>
        <fullName evidence="3">Uncharacterized protein</fullName>
    </submittedName>
</protein>
<comment type="caution">
    <text evidence="3">The sequence shown here is derived from an EMBL/GenBank/DDBJ whole genome shotgun (WGS) entry which is preliminary data.</text>
</comment>
<keyword evidence="1" id="KW-0175">Coiled coil</keyword>
<keyword evidence="4" id="KW-1185">Reference proteome</keyword>
<proteinExistence type="predicted"/>
<dbReference type="Proteomes" id="UP001307849">
    <property type="component" value="Unassembled WGS sequence"/>
</dbReference>
<evidence type="ECO:0000313" key="4">
    <source>
        <dbReference type="Proteomes" id="UP001307849"/>
    </source>
</evidence>
<sequence length="631" mass="68600">MPTKQSKLEDDTQPICFPISAVEINGDSALDLISTCLPLVEGIFNDFKDRINSKSSRVTAVGAGALTNFQRHSHSQEEVLKKVLDRIELTVAAKGSLFKRHAEAIEAENFMARLLDCLQNEDIVDIDNDILGRRSVSVNEEDLQTVNDIINFINWKQKFGELQAAFTKGYKMLDEHLQRLRDQQKSIEQACATAKSTVPSAPQAGPIMGTQFIPWTGPVASKAIPRVAPKRRSTTSAGAPAYKRKKYADCLPIIQVTTEESSYTSPLNTKGGMAPPKQPEHSPRASGQKLDAHNLQGTWAPAATGPMVYADPSRAHKRPRLSQLPDQSQVHAHQLAMENFAPLYGQPIIGAAPDSNPVDTGQTMVGLSSQIDQSGSHDEHGLTFPNLYESSAPTFQAGWAQPTASISGVSMDNNPAETQSMVDFLGCIPEDIFNFPSTASTYLIPDLSLYNPVDTNTQQTIGGEQPFIQVAPMGGEGAYSQVQTAQGIAPDANSSDTVPSQDTNWMQVPLDIPQVAQFQEFDPSFMDGLDANADAPSDDYTWPIPRPEIFYNQFDAQGAFGQQQQFVQGLSGGTNALHQGNAQPFAGMPTSGGPFEDQAQQPFGEYETLSNQAPNGGIDQSSSPWDFPWLR</sequence>
<dbReference type="EMBL" id="JAVHJM010000004">
    <property type="protein sequence ID" value="KAK6514843.1"/>
    <property type="molecule type" value="Genomic_DNA"/>
</dbReference>